<evidence type="ECO:0000259" key="6">
    <source>
        <dbReference type="PROSITE" id="PS51391"/>
    </source>
</evidence>
<dbReference type="EMBL" id="JABDTM020028858">
    <property type="protein sequence ID" value="KAH0808315.1"/>
    <property type="molecule type" value="Genomic_DNA"/>
</dbReference>
<reference evidence="8" key="2">
    <citation type="submission" date="2021-08" db="EMBL/GenBank/DDBJ databases">
        <authorList>
            <person name="Eriksson T."/>
        </authorList>
    </citation>
    <scope>NUCLEOTIDE SEQUENCE</scope>
    <source>
        <strain evidence="8">Stoneville</strain>
        <tissue evidence="8">Whole head</tissue>
    </source>
</reference>
<evidence type="ECO:0000259" key="4">
    <source>
        <dbReference type="PROSITE" id="PS50102"/>
    </source>
</evidence>
<reference evidence="8" key="1">
    <citation type="journal article" date="2020" name="J Insects Food Feed">
        <title>The yellow mealworm (Tenebrio molitor) genome: a resource for the emerging insects as food and feed industry.</title>
        <authorList>
            <person name="Eriksson T."/>
            <person name="Andere A."/>
            <person name="Kelstrup H."/>
            <person name="Emery V."/>
            <person name="Picard C."/>
        </authorList>
    </citation>
    <scope>NUCLEOTIDE SEQUENCE</scope>
    <source>
        <strain evidence="8">Stoneville</strain>
        <tissue evidence="8">Whole head</tissue>
    </source>
</reference>
<dbReference type="PANTHER" id="PTHR23140">
    <property type="entry name" value="RNA PROCESSING PROTEIN LD23810P"/>
    <property type="match status" value="1"/>
</dbReference>
<dbReference type="GO" id="GO:0006396">
    <property type="term" value="P:RNA processing"/>
    <property type="evidence" value="ECO:0007669"/>
    <property type="project" value="InterPro"/>
</dbReference>
<dbReference type="PROSITE" id="PS51391">
    <property type="entry name" value="CID"/>
    <property type="match status" value="1"/>
</dbReference>
<dbReference type="SMART" id="SM00360">
    <property type="entry name" value="RRM"/>
    <property type="match status" value="1"/>
</dbReference>
<dbReference type="Pfam" id="PF00076">
    <property type="entry name" value="RRM_1"/>
    <property type="match status" value="1"/>
</dbReference>
<gene>
    <name evidence="8" type="ORF">GEV33_014481</name>
    <name evidence="7" type="ORF">GEV33_014482</name>
</gene>
<proteinExistence type="predicted"/>
<dbReference type="AlphaFoldDB" id="A0A8J6GY76"/>
<evidence type="ECO:0000313" key="9">
    <source>
        <dbReference type="Proteomes" id="UP000719412"/>
    </source>
</evidence>
<dbReference type="InterPro" id="IPR008942">
    <property type="entry name" value="ENTH_VHS"/>
</dbReference>
<dbReference type="SUPFAM" id="SSF54928">
    <property type="entry name" value="RNA-binding domain, RBD"/>
    <property type="match status" value="1"/>
</dbReference>
<sequence length="590" mass="68114">MLKRGSVKRKLREEEQQAIGAIYKQYIDTFQESSEIPRKTFVKSDTLYAEQGKQNCEKGQLYNPKPIIKFKKEDAVQRTRIPSPAPGRKHNKKKSNLKSLGDELKMLQRERQVKEIKLVLPKVESSPMSIGQENDYSSSTNLFVSNLSPHITESHLIHLFGTYGPLASVKIMWPRNELNCRTANCGFVAFMSRTDAERALIGLKNYEHMRINWGKSVKIPAHPVHIPPELYKLYSPPPPSGLPFNAQTYDRETKPAPEFDDKLLPNAVIKVTIPFDRNLLMIIHRMIEFVVREGPEFEATIMNVEAENPDFNFLSEFQTPAHTYYRWKLYSILNGDPKNSWSMKPFRMYKNGSIWVPPTAPNYREGMPKELISPNRKENANLSETQTNRLIYLIKNLTISRSSIANVMVFCVNHSNAIGDVLEILVDSFKNPATNPVKKTARLYLLSDILYNCRTKQIRTDLNEANSEIFFDIFKQFHRTYKEFTHTQDKDCFKMKVFMVLRAWAFHNLYELKFITKLENVFLHGNEVGEDDDNSLNDEPLDGANLLKRSFQTATTDCLIVTKKHSQQFFDIFNPCNNFGSKSKKESGTK</sequence>
<dbReference type="InterPro" id="IPR000061">
    <property type="entry name" value="Surp"/>
</dbReference>
<protein>
    <recommendedName>
        <fullName evidence="10">U2 snRNP-associated SURP motif-containing protein</fullName>
    </recommendedName>
</protein>
<dbReference type="SUPFAM" id="SSF109905">
    <property type="entry name" value="Surp module (SWAP domain)"/>
    <property type="match status" value="1"/>
</dbReference>
<keyword evidence="1 2" id="KW-0694">RNA-binding</keyword>
<dbReference type="Gene3D" id="3.30.70.330">
    <property type="match status" value="1"/>
</dbReference>
<dbReference type="EMBL" id="JABDTM020028859">
    <property type="protein sequence ID" value="KAH0808304.1"/>
    <property type="molecule type" value="Genomic_DNA"/>
</dbReference>
<evidence type="ECO:0000259" key="5">
    <source>
        <dbReference type="PROSITE" id="PS50128"/>
    </source>
</evidence>
<dbReference type="PROSITE" id="PS50102">
    <property type="entry name" value="RRM"/>
    <property type="match status" value="1"/>
</dbReference>
<dbReference type="InterPro" id="IPR051485">
    <property type="entry name" value="SR-CTD_assoc_factor"/>
</dbReference>
<dbReference type="Gene3D" id="1.10.10.790">
    <property type="entry name" value="Surp module"/>
    <property type="match status" value="1"/>
</dbReference>
<dbReference type="Pfam" id="PF01805">
    <property type="entry name" value="Surp"/>
    <property type="match status" value="1"/>
</dbReference>
<evidence type="ECO:0000256" key="1">
    <source>
        <dbReference type="ARBA" id="ARBA00022884"/>
    </source>
</evidence>
<feature type="domain" description="SURP motif" evidence="5">
    <location>
        <begin position="282"/>
        <end position="325"/>
    </location>
</feature>
<dbReference type="GO" id="GO:0003723">
    <property type="term" value="F:RNA binding"/>
    <property type="evidence" value="ECO:0007669"/>
    <property type="project" value="UniProtKB-UniRule"/>
</dbReference>
<feature type="compositionally biased region" description="Basic residues" evidence="3">
    <location>
        <begin position="87"/>
        <end position="96"/>
    </location>
</feature>
<comment type="caution">
    <text evidence="8">The sequence shown here is derived from an EMBL/GenBank/DDBJ whole genome shotgun (WGS) entry which is preliminary data.</text>
</comment>
<name>A0A8J6GY76_TENMO</name>
<dbReference type="InterPro" id="IPR035967">
    <property type="entry name" value="SWAP/Surp_sf"/>
</dbReference>
<dbReference type="InterPro" id="IPR035979">
    <property type="entry name" value="RBD_domain_sf"/>
</dbReference>
<dbReference type="SMART" id="SM00582">
    <property type="entry name" value="RPR"/>
    <property type="match status" value="1"/>
</dbReference>
<dbReference type="InterPro" id="IPR000504">
    <property type="entry name" value="RRM_dom"/>
</dbReference>
<dbReference type="SMART" id="SM00648">
    <property type="entry name" value="SWAP"/>
    <property type="match status" value="1"/>
</dbReference>
<organism evidence="8 9">
    <name type="scientific">Tenebrio molitor</name>
    <name type="common">Yellow mealworm beetle</name>
    <dbReference type="NCBI Taxonomy" id="7067"/>
    <lineage>
        <taxon>Eukaryota</taxon>
        <taxon>Metazoa</taxon>
        <taxon>Ecdysozoa</taxon>
        <taxon>Arthropoda</taxon>
        <taxon>Hexapoda</taxon>
        <taxon>Insecta</taxon>
        <taxon>Pterygota</taxon>
        <taxon>Neoptera</taxon>
        <taxon>Endopterygota</taxon>
        <taxon>Coleoptera</taxon>
        <taxon>Polyphaga</taxon>
        <taxon>Cucujiformia</taxon>
        <taxon>Tenebrionidae</taxon>
        <taxon>Tenebrio</taxon>
    </lineage>
</organism>
<feature type="region of interest" description="Disordered" evidence="3">
    <location>
        <begin position="77"/>
        <end position="98"/>
    </location>
</feature>
<dbReference type="Gene3D" id="1.25.40.90">
    <property type="match status" value="1"/>
</dbReference>
<evidence type="ECO:0000313" key="8">
    <source>
        <dbReference type="EMBL" id="KAH0808315.1"/>
    </source>
</evidence>
<dbReference type="Proteomes" id="UP000719412">
    <property type="component" value="Unassembled WGS sequence"/>
</dbReference>
<evidence type="ECO:0008006" key="10">
    <source>
        <dbReference type="Google" id="ProtNLM"/>
    </source>
</evidence>
<dbReference type="PANTHER" id="PTHR23140:SF0">
    <property type="entry name" value="U2 SNRNP-ASSOCIATED SURP MOTIF-CONTAINING PROTEIN"/>
    <property type="match status" value="1"/>
</dbReference>
<keyword evidence="9" id="KW-1185">Reference proteome</keyword>
<dbReference type="GO" id="GO:0005634">
    <property type="term" value="C:nucleus"/>
    <property type="evidence" value="ECO:0007669"/>
    <property type="project" value="TreeGrafter"/>
</dbReference>
<dbReference type="PROSITE" id="PS50128">
    <property type="entry name" value="SURP"/>
    <property type="match status" value="1"/>
</dbReference>
<feature type="domain" description="CID" evidence="6">
    <location>
        <begin position="382"/>
        <end position="526"/>
    </location>
</feature>
<dbReference type="InterPro" id="IPR006569">
    <property type="entry name" value="CID_dom"/>
</dbReference>
<feature type="domain" description="RRM" evidence="4">
    <location>
        <begin position="140"/>
        <end position="216"/>
    </location>
</feature>
<accession>A0A8J6GY76</accession>
<evidence type="ECO:0000256" key="2">
    <source>
        <dbReference type="PROSITE-ProRule" id="PRU00176"/>
    </source>
</evidence>
<evidence type="ECO:0000313" key="7">
    <source>
        <dbReference type="EMBL" id="KAH0808304.1"/>
    </source>
</evidence>
<dbReference type="InterPro" id="IPR012677">
    <property type="entry name" value="Nucleotide-bd_a/b_plait_sf"/>
</dbReference>
<dbReference type="Pfam" id="PF04818">
    <property type="entry name" value="CID"/>
    <property type="match status" value="1"/>
</dbReference>
<evidence type="ECO:0000256" key="3">
    <source>
        <dbReference type="SAM" id="MobiDB-lite"/>
    </source>
</evidence>